<dbReference type="InterPro" id="IPR009057">
    <property type="entry name" value="Homeodomain-like_sf"/>
</dbReference>
<dbReference type="InterPro" id="IPR053142">
    <property type="entry name" value="PchR_regulatory_protein"/>
</dbReference>
<dbReference type="SMART" id="SM00342">
    <property type="entry name" value="HTH_ARAC"/>
    <property type="match status" value="1"/>
</dbReference>
<dbReference type="InterPro" id="IPR020449">
    <property type="entry name" value="Tscrpt_reg_AraC-type_HTH"/>
</dbReference>
<evidence type="ECO:0000256" key="3">
    <source>
        <dbReference type="ARBA" id="ARBA00023163"/>
    </source>
</evidence>
<dbReference type="AlphaFoldDB" id="A0A975CJ39"/>
<evidence type="ECO:0000256" key="1">
    <source>
        <dbReference type="ARBA" id="ARBA00023015"/>
    </source>
</evidence>
<evidence type="ECO:0000313" key="6">
    <source>
        <dbReference type="Proteomes" id="UP000663903"/>
    </source>
</evidence>
<dbReference type="Pfam" id="PF12833">
    <property type="entry name" value="HTH_18"/>
    <property type="match status" value="1"/>
</dbReference>
<keyword evidence="6" id="KW-1185">Reference proteome</keyword>
<keyword evidence="2" id="KW-0238">DNA-binding</keyword>
<dbReference type="PROSITE" id="PS01124">
    <property type="entry name" value="HTH_ARAC_FAMILY_2"/>
    <property type="match status" value="1"/>
</dbReference>
<dbReference type="GO" id="GO:0043565">
    <property type="term" value="F:sequence-specific DNA binding"/>
    <property type="evidence" value="ECO:0007669"/>
    <property type="project" value="InterPro"/>
</dbReference>
<gene>
    <name evidence="5" type="ORF">J1M35_14720</name>
</gene>
<dbReference type="InterPro" id="IPR018060">
    <property type="entry name" value="HTH_AraC"/>
</dbReference>
<dbReference type="EMBL" id="CP071796">
    <property type="protein sequence ID" value="QTD44353.1"/>
    <property type="molecule type" value="Genomic_DNA"/>
</dbReference>
<reference evidence="5" key="1">
    <citation type="submission" date="2021-03" db="EMBL/GenBank/DDBJ databases">
        <title>Ottowia sp. 27C isolated from the cloaca of a Giant Asian pond turtle (Heosemys grandis).</title>
        <authorList>
            <person name="Spergser J."/>
            <person name="Busse H.-J."/>
        </authorList>
    </citation>
    <scope>NUCLEOTIDE SEQUENCE</scope>
    <source>
        <strain evidence="5">27C</strain>
    </source>
</reference>
<evidence type="ECO:0000256" key="2">
    <source>
        <dbReference type="ARBA" id="ARBA00023125"/>
    </source>
</evidence>
<dbReference type="PANTHER" id="PTHR47893:SF1">
    <property type="entry name" value="REGULATORY PROTEIN PCHR"/>
    <property type="match status" value="1"/>
</dbReference>
<dbReference type="PRINTS" id="PR00032">
    <property type="entry name" value="HTHARAC"/>
</dbReference>
<feature type="domain" description="HTH araC/xylS-type" evidence="4">
    <location>
        <begin position="241"/>
        <end position="338"/>
    </location>
</feature>
<evidence type="ECO:0000259" key="4">
    <source>
        <dbReference type="PROSITE" id="PS01124"/>
    </source>
</evidence>
<keyword evidence="3" id="KW-0804">Transcription</keyword>
<dbReference type="PROSITE" id="PS00041">
    <property type="entry name" value="HTH_ARAC_FAMILY_1"/>
    <property type="match status" value="1"/>
</dbReference>
<sequence length="338" mass="37016">MKNLFDDLFSHARSHPMTCGITVDVTASGQRRAHAHFEQSARGSFTAQELPGGLVLSVLDGQVLRDIQLVEGEQEEYAPPLSISVVLTGRSVLRMHGGRLHTTRPDGDLWHMVGAPGVLESTMLTGAFRTCHIGLSRPLLERWLQSLTHDGNAQRRIAAVLEGQEPQGLSFQSLPAGMAHTARCLHALHARSAEEPAQPLTFGQCLQAEGFALTLLGQWLELPGGTGTCTVQHKRLVHAVDAALDIVRAEYASALSISALAQRVGTNECYLKRAFRERTGMGIAQYIREQRMNTALALLENGRLSVNQVAQHVGYQSMGHFAHAFREQHGYLPSQVRQ</sequence>
<evidence type="ECO:0000313" key="5">
    <source>
        <dbReference type="EMBL" id="QTD44353.1"/>
    </source>
</evidence>
<dbReference type="SUPFAM" id="SSF46689">
    <property type="entry name" value="Homeodomain-like"/>
    <property type="match status" value="2"/>
</dbReference>
<dbReference type="Proteomes" id="UP000663903">
    <property type="component" value="Chromosome"/>
</dbReference>
<dbReference type="InterPro" id="IPR018062">
    <property type="entry name" value="HTH_AraC-typ_CS"/>
</dbReference>
<dbReference type="PANTHER" id="PTHR47893">
    <property type="entry name" value="REGULATORY PROTEIN PCHR"/>
    <property type="match status" value="1"/>
</dbReference>
<proteinExistence type="predicted"/>
<dbReference type="Gene3D" id="1.10.10.60">
    <property type="entry name" value="Homeodomain-like"/>
    <property type="match status" value="2"/>
</dbReference>
<protein>
    <submittedName>
        <fullName evidence="5">Helix-turn-helix transcriptional regulator</fullName>
    </submittedName>
</protein>
<organism evidence="5 6">
    <name type="scientific">Ottowia testudinis</name>
    <dbReference type="NCBI Taxonomy" id="2816950"/>
    <lineage>
        <taxon>Bacteria</taxon>
        <taxon>Pseudomonadati</taxon>
        <taxon>Pseudomonadota</taxon>
        <taxon>Betaproteobacteria</taxon>
        <taxon>Burkholderiales</taxon>
        <taxon>Comamonadaceae</taxon>
        <taxon>Ottowia</taxon>
    </lineage>
</organism>
<accession>A0A975CJ39</accession>
<keyword evidence="1" id="KW-0805">Transcription regulation</keyword>
<dbReference type="KEGG" id="otd:J1M35_14720"/>
<name>A0A975CJ39_9BURK</name>
<dbReference type="GO" id="GO:0003700">
    <property type="term" value="F:DNA-binding transcription factor activity"/>
    <property type="evidence" value="ECO:0007669"/>
    <property type="project" value="InterPro"/>
</dbReference>
<dbReference type="RefSeq" id="WP_208007917.1">
    <property type="nucleotide sequence ID" value="NZ_CP071796.1"/>
</dbReference>